<dbReference type="Proteomes" id="UP000199206">
    <property type="component" value="Unassembled WGS sequence"/>
</dbReference>
<dbReference type="AlphaFoldDB" id="A0A1H8BBT0"/>
<keyword evidence="3" id="KW-1185">Reference proteome</keyword>
<sequence length="86" mass="9358">MVALRFANAVTVTLGPSDDAAQHRIRNGHCASLIEAVRARLRAREREEARFDGILTVRIAPAPDDPPSSLSRAATIASLRTRREAP</sequence>
<gene>
    <name evidence="2" type="ORF">SAMN05192583_1304</name>
</gene>
<accession>A0A1H8BBT0</accession>
<organism evidence="2 3">
    <name type="scientific">Sphingomonas gellani</name>
    <dbReference type="NCBI Taxonomy" id="1166340"/>
    <lineage>
        <taxon>Bacteria</taxon>
        <taxon>Pseudomonadati</taxon>
        <taxon>Pseudomonadota</taxon>
        <taxon>Alphaproteobacteria</taxon>
        <taxon>Sphingomonadales</taxon>
        <taxon>Sphingomonadaceae</taxon>
        <taxon>Sphingomonas</taxon>
    </lineage>
</organism>
<dbReference type="EMBL" id="FOCF01000002">
    <property type="protein sequence ID" value="SEM80421.1"/>
    <property type="molecule type" value="Genomic_DNA"/>
</dbReference>
<name>A0A1H8BBT0_9SPHN</name>
<proteinExistence type="predicted"/>
<protein>
    <submittedName>
        <fullName evidence="2">Uncharacterized protein</fullName>
    </submittedName>
</protein>
<feature type="region of interest" description="Disordered" evidence="1">
    <location>
        <begin position="62"/>
        <end position="86"/>
    </location>
</feature>
<reference evidence="3" key="1">
    <citation type="submission" date="2016-10" db="EMBL/GenBank/DDBJ databases">
        <authorList>
            <person name="Varghese N."/>
            <person name="Submissions S."/>
        </authorList>
    </citation>
    <scope>NUCLEOTIDE SEQUENCE [LARGE SCALE GENOMIC DNA]</scope>
    <source>
        <strain evidence="3">S6-262</strain>
    </source>
</reference>
<evidence type="ECO:0000256" key="1">
    <source>
        <dbReference type="SAM" id="MobiDB-lite"/>
    </source>
</evidence>
<dbReference type="STRING" id="1166340.SAMN05192583_1304"/>
<evidence type="ECO:0000313" key="2">
    <source>
        <dbReference type="EMBL" id="SEM80421.1"/>
    </source>
</evidence>
<evidence type="ECO:0000313" key="3">
    <source>
        <dbReference type="Proteomes" id="UP000199206"/>
    </source>
</evidence>